<name>A0ABR1VJQ2_9PEZI</name>
<protein>
    <recommendedName>
        <fullName evidence="2">DUF7136 domain-containing protein</fullName>
    </recommendedName>
</protein>
<reference evidence="3 4" key="1">
    <citation type="submission" date="2023-01" db="EMBL/GenBank/DDBJ databases">
        <title>Analysis of 21 Apiospora genomes using comparative genomics revels a genus with tremendous synthesis potential of carbohydrate active enzymes and secondary metabolites.</title>
        <authorList>
            <person name="Sorensen T."/>
        </authorList>
    </citation>
    <scope>NUCLEOTIDE SEQUENCE [LARGE SCALE GENOMIC DNA]</scope>
    <source>
        <strain evidence="3 4">CBS 114990</strain>
    </source>
</reference>
<dbReference type="RefSeq" id="XP_066665175.1">
    <property type="nucleotide sequence ID" value="XM_066815885.1"/>
</dbReference>
<dbReference type="GeneID" id="92048945"/>
<organism evidence="3 4">
    <name type="scientific">Apiospora hydei</name>
    <dbReference type="NCBI Taxonomy" id="1337664"/>
    <lineage>
        <taxon>Eukaryota</taxon>
        <taxon>Fungi</taxon>
        <taxon>Dikarya</taxon>
        <taxon>Ascomycota</taxon>
        <taxon>Pezizomycotina</taxon>
        <taxon>Sordariomycetes</taxon>
        <taxon>Xylariomycetidae</taxon>
        <taxon>Amphisphaeriales</taxon>
        <taxon>Apiosporaceae</taxon>
        <taxon>Apiospora</taxon>
    </lineage>
</organism>
<keyword evidence="1" id="KW-0732">Signal</keyword>
<feature type="signal peptide" evidence="1">
    <location>
        <begin position="1"/>
        <end position="27"/>
    </location>
</feature>
<dbReference type="Pfam" id="PF23584">
    <property type="entry name" value="DUF7136"/>
    <property type="match status" value="1"/>
</dbReference>
<dbReference type="InterPro" id="IPR055560">
    <property type="entry name" value="DUF7136"/>
</dbReference>
<sequence>MTPVFALWTWLFPHLLLLAQLLHCVGATASAAAAAAPPSASLGNTIEADLIFPHEDGRYTNSPNGIPVVINIQNADAASRFGFKLRWQLLEAPTRRGEVSVMVGGGPYPSLRPGDTRTDVNATAPTNFPWATTAKITGQLNPGNYTLQWNLGIVPYCEFGEKTAKYEYGHEVTRGFSGSPSPTTPNFLHRALFYRNLGLAATVATYL</sequence>
<proteinExistence type="predicted"/>
<dbReference type="EMBL" id="JAQQWN010000008">
    <property type="protein sequence ID" value="KAK8071367.1"/>
    <property type="molecule type" value="Genomic_DNA"/>
</dbReference>
<gene>
    <name evidence="3" type="ORF">PG997_011570</name>
</gene>
<dbReference type="Proteomes" id="UP001433268">
    <property type="component" value="Unassembled WGS sequence"/>
</dbReference>
<evidence type="ECO:0000313" key="3">
    <source>
        <dbReference type="EMBL" id="KAK8071367.1"/>
    </source>
</evidence>
<comment type="caution">
    <text evidence="3">The sequence shown here is derived from an EMBL/GenBank/DDBJ whole genome shotgun (WGS) entry which is preliminary data.</text>
</comment>
<evidence type="ECO:0000259" key="2">
    <source>
        <dbReference type="Pfam" id="PF23584"/>
    </source>
</evidence>
<accession>A0ABR1VJQ2</accession>
<keyword evidence="4" id="KW-1185">Reference proteome</keyword>
<evidence type="ECO:0000256" key="1">
    <source>
        <dbReference type="SAM" id="SignalP"/>
    </source>
</evidence>
<feature type="domain" description="DUF7136" evidence="2">
    <location>
        <begin position="44"/>
        <end position="171"/>
    </location>
</feature>
<feature type="chain" id="PRO_5046617548" description="DUF7136 domain-containing protein" evidence="1">
    <location>
        <begin position="28"/>
        <end position="207"/>
    </location>
</feature>
<evidence type="ECO:0000313" key="4">
    <source>
        <dbReference type="Proteomes" id="UP001433268"/>
    </source>
</evidence>